<feature type="domain" description="DUF7678" evidence="1">
    <location>
        <begin position="1"/>
        <end position="70"/>
    </location>
</feature>
<dbReference type="Pfam" id="PF24726">
    <property type="entry name" value="DUF7678"/>
    <property type="match status" value="1"/>
</dbReference>
<protein>
    <recommendedName>
        <fullName evidence="1">DUF7678 domain-containing protein</fullName>
    </recommendedName>
</protein>
<name>A0A8S5QCZ0_9CAUD</name>
<organism evidence="2">
    <name type="scientific">Siphoviridae sp. ctVii20</name>
    <dbReference type="NCBI Taxonomy" id="2825533"/>
    <lineage>
        <taxon>Viruses</taxon>
        <taxon>Duplodnaviria</taxon>
        <taxon>Heunggongvirae</taxon>
        <taxon>Uroviricota</taxon>
        <taxon>Caudoviricetes</taxon>
    </lineage>
</organism>
<sequence>MWTTGTINGMEYQVKHYDIGSEFGIDGGRISKLFIMKEDETLCAYERGWDIHPKTAAAKKLYEALLKKYN</sequence>
<dbReference type="EMBL" id="BK015631">
    <property type="protein sequence ID" value="DAE16818.1"/>
    <property type="molecule type" value="Genomic_DNA"/>
</dbReference>
<evidence type="ECO:0000313" key="2">
    <source>
        <dbReference type="EMBL" id="DAE16818.1"/>
    </source>
</evidence>
<accession>A0A8S5QCZ0</accession>
<proteinExistence type="predicted"/>
<reference evidence="2" key="1">
    <citation type="journal article" date="2021" name="Proc. Natl. Acad. Sci. U.S.A.">
        <title>A Catalog of Tens of Thousands of Viruses from Human Metagenomes Reveals Hidden Associations with Chronic Diseases.</title>
        <authorList>
            <person name="Tisza M.J."/>
            <person name="Buck C.B."/>
        </authorList>
    </citation>
    <scope>NUCLEOTIDE SEQUENCE</scope>
    <source>
        <strain evidence="2">CtVii20</strain>
    </source>
</reference>
<evidence type="ECO:0000259" key="1">
    <source>
        <dbReference type="Pfam" id="PF24726"/>
    </source>
</evidence>
<dbReference type="InterPro" id="IPR056095">
    <property type="entry name" value="DUF7678"/>
</dbReference>